<accession>A0AA90NLE6</accession>
<keyword evidence="1" id="KW-0812">Transmembrane</keyword>
<name>A0AA90NLE6_9GAMM</name>
<keyword evidence="3" id="KW-1185">Reference proteome</keyword>
<sequence length="60" mass="6864">MTISKERMMLMCCLLQGMDFLLAIYTRYSLRHEQVVSGLRLGGGLIFMVSNVILLMACYE</sequence>
<feature type="transmembrane region" description="Helical" evidence="1">
    <location>
        <begin position="39"/>
        <end position="59"/>
    </location>
</feature>
<keyword evidence="1" id="KW-0472">Membrane</keyword>
<organism evidence="2 3">
    <name type="scientific">Candidatus Endonucleibacter bathymodioli</name>
    <dbReference type="NCBI Taxonomy" id="539814"/>
    <lineage>
        <taxon>Bacteria</taxon>
        <taxon>Pseudomonadati</taxon>
        <taxon>Pseudomonadota</taxon>
        <taxon>Gammaproteobacteria</taxon>
        <taxon>Oceanospirillales</taxon>
        <taxon>Endozoicomonadaceae</taxon>
        <taxon>Candidatus Endonucleibacter</taxon>
    </lineage>
</organism>
<evidence type="ECO:0000256" key="1">
    <source>
        <dbReference type="SAM" id="Phobius"/>
    </source>
</evidence>
<dbReference type="Proteomes" id="UP001178148">
    <property type="component" value="Unassembled WGS sequence"/>
</dbReference>
<keyword evidence="1" id="KW-1133">Transmembrane helix</keyword>
<gene>
    <name evidence="2" type="ORF">QS748_05890</name>
</gene>
<evidence type="ECO:0000313" key="3">
    <source>
        <dbReference type="Proteomes" id="UP001178148"/>
    </source>
</evidence>
<dbReference type="AlphaFoldDB" id="A0AA90NLE6"/>
<comment type="caution">
    <text evidence="2">The sequence shown here is derived from an EMBL/GenBank/DDBJ whole genome shotgun (WGS) entry which is preliminary data.</text>
</comment>
<dbReference type="EMBL" id="JASXSV010000006">
    <property type="protein sequence ID" value="MDP0588737.1"/>
    <property type="molecule type" value="Genomic_DNA"/>
</dbReference>
<proteinExistence type="predicted"/>
<reference evidence="2 3" key="1">
    <citation type="journal article" date="2023" name="bioRxiv">
        <title>An intranuclear bacterial parasite of deep-sea mussels expresses apoptosis inhibitors acquired from its host.</title>
        <authorList>
            <person name="Gonzalez Porras M.A."/>
            <person name="Assie A."/>
            <person name="Tietjen M."/>
            <person name="Violette M."/>
            <person name="Kleiner M."/>
            <person name="Gruber-Vodicka H."/>
            <person name="Dubilier N."/>
            <person name="Leisch N."/>
        </authorList>
    </citation>
    <scope>NUCLEOTIDE SEQUENCE [LARGE SCALE GENOMIC DNA]</scope>
    <source>
        <strain evidence="2">IAP13</strain>
    </source>
</reference>
<evidence type="ECO:0000313" key="2">
    <source>
        <dbReference type="EMBL" id="MDP0588737.1"/>
    </source>
</evidence>
<protein>
    <submittedName>
        <fullName evidence="2">Uncharacterized protein</fullName>
    </submittedName>
</protein>